<comment type="caution">
    <text evidence="3">The sequence shown here is derived from an EMBL/GenBank/DDBJ whole genome shotgun (WGS) entry which is preliminary data.</text>
</comment>
<dbReference type="SUPFAM" id="SSF51182">
    <property type="entry name" value="RmlC-like cupins"/>
    <property type="match status" value="1"/>
</dbReference>
<dbReference type="InterPro" id="IPR014710">
    <property type="entry name" value="RmlC-like_jellyroll"/>
</dbReference>
<evidence type="ECO:0000259" key="2">
    <source>
        <dbReference type="Pfam" id="PF12973"/>
    </source>
</evidence>
<dbReference type="Proteomes" id="UP000267464">
    <property type="component" value="Unassembled WGS sequence"/>
</dbReference>
<evidence type="ECO:0000313" key="3">
    <source>
        <dbReference type="EMBL" id="RQP25741.1"/>
    </source>
</evidence>
<feature type="region of interest" description="Disordered" evidence="1">
    <location>
        <begin position="1"/>
        <end position="49"/>
    </location>
</feature>
<accession>A0A3N7HXF2</accession>
<reference evidence="3 4" key="1">
    <citation type="submission" date="2018-08" db="EMBL/GenBank/DDBJ databases">
        <authorList>
            <person name="Khan S.A."/>
            <person name="Jeon C.O."/>
            <person name="Chun B.H."/>
            <person name="Jeong S.E."/>
        </authorList>
    </citation>
    <scope>NUCLEOTIDE SEQUENCE [LARGE SCALE GENOMIC DNA]</scope>
    <source>
        <strain evidence="3 4">S-16</strain>
    </source>
</reference>
<gene>
    <name evidence="3" type="ORF">DZC73_01320</name>
</gene>
<evidence type="ECO:0000313" key="4">
    <source>
        <dbReference type="Proteomes" id="UP000267464"/>
    </source>
</evidence>
<evidence type="ECO:0000256" key="1">
    <source>
        <dbReference type="SAM" id="MobiDB-lite"/>
    </source>
</evidence>
<dbReference type="AlphaFoldDB" id="A0A3N7HXF2"/>
<protein>
    <recommendedName>
        <fullName evidence="2">ChrR-like cupin domain-containing protein</fullName>
    </recommendedName>
</protein>
<dbReference type="Pfam" id="PF12973">
    <property type="entry name" value="Cupin_7"/>
    <property type="match status" value="1"/>
</dbReference>
<dbReference type="InterPro" id="IPR011051">
    <property type="entry name" value="RmlC_Cupin_sf"/>
</dbReference>
<sequence>MGAGPGLLPRTQPPRGLRADRHAAGHGEIAHPSRAGQAARPAGGGRRVNDDDLIRLDEDILAAFDAAQAVQPVPDEVSARIKSRLFNRIADTEAAQVAIAPEGGKWRPFGPGVEIKVLHKHEGVMSYLLRMAPGSELPNHRHPHDEECVVVEGRVQMGEVSMGPGGYLMERAGTLHPPLRTVDGAVIFLRGAAPKVEQLI</sequence>
<keyword evidence="4" id="KW-1185">Reference proteome</keyword>
<reference evidence="3 4" key="2">
    <citation type="submission" date="2018-12" db="EMBL/GenBank/DDBJ databases">
        <title>Rhizobacter gummiphilus sp. nov., a rubber-degrading bacterium isolated from the soil of a botanical garden in Japan.</title>
        <authorList>
            <person name="Shunsuke S.S."/>
        </authorList>
    </citation>
    <scope>NUCLEOTIDE SEQUENCE [LARGE SCALE GENOMIC DNA]</scope>
    <source>
        <strain evidence="3 4">S-16</strain>
    </source>
</reference>
<feature type="compositionally biased region" description="Basic and acidic residues" evidence="1">
    <location>
        <begin position="17"/>
        <end position="31"/>
    </location>
</feature>
<organism evidence="3 4">
    <name type="scientific">Piscinibacter terrae</name>
    <dbReference type="NCBI Taxonomy" id="2496871"/>
    <lineage>
        <taxon>Bacteria</taxon>
        <taxon>Pseudomonadati</taxon>
        <taxon>Pseudomonadota</taxon>
        <taxon>Betaproteobacteria</taxon>
        <taxon>Burkholderiales</taxon>
        <taxon>Sphaerotilaceae</taxon>
        <taxon>Piscinibacter</taxon>
    </lineage>
</organism>
<dbReference type="EMBL" id="QUSW01000001">
    <property type="protein sequence ID" value="RQP25741.1"/>
    <property type="molecule type" value="Genomic_DNA"/>
</dbReference>
<dbReference type="InterPro" id="IPR025979">
    <property type="entry name" value="ChrR-like_cupin_dom"/>
</dbReference>
<name>A0A3N7HXF2_9BURK</name>
<feature type="domain" description="ChrR-like cupin" evidence="2">
    <location>
        <begin position="96"/>
        <end position="189"/>
    </location>
</feature>
<proteinExistence type="predicted"/>
<dbReference type="Gene3D" id="2.60.120.10">
    <property type="entry name" value="Jelly Rolls"/>
    <property type="match status" value="1"/>
</dbReference>